<proteinExistence type="predicted"/>
<dbReference type="Proteomes" id="UP001366166">
    <property type="component" value="Chromosome"/>
</dbReference>
<feature type="domain" description="PD-(D/E)XK endonuclease-like" evidence="10">
    <location>
        <begin position="760"/>
        <end position="1044"/>
    </location>
</feature>
<name>A0AAU9F331_9BACT</name>
<evidence type="ECO:0000256" key="8">
    <source>
        <dbReference type="ARBA" id="ARBA00023125"/>
    </source>
</evidence>
<evidence type="ECO:0000256" key="7">
    <source>
        <dbReference type="ARBA" id="ARBA00022840"/>
    </source>
</evidence>
<evidence type="ECO:0000256" key="3">
    <source>
        <dbReference type="ARBA" id="ARBA00022763"/>
    </source>
</evidence>
<dbReference type="GO" id="GO:0006310">
    <property type="term" value="P:DNA recombination"/>
    <property type="evidence" value="ECO:0007669"/>
    <property type="project" value="TreeGrafter"/>
</dbReference>
<keyword evidence="7" id="KW-0067">ATP-binding</keyword>
<dbReference type="EMBL" id="AP028679">
    <property type="protein sequence ID" value="BEQ14982.1"/>
    <property type="molecule type" value="Genomic_DNA"/>
</dbReference>
<dbReference type="InterPro" id="IPR027417">
    <property type="entry name" value="P-loop_NTPase"/>
</dbReference>
<dbReference type="SUPFAM" id="SSF52540">
    <property type="entry name" value="P-loop containing nucleoside triphosphate hydrolases"/>
    <property type="match status" value="1"/>
</dbReference>
<evidence type="ECO:0000256" key="6">
    <source>
        <dbReference type="ARBA" id="ARBA00022839"/>
    </source>
</evidence>
<keyword evidence="5" id="KW-0347">Helicase</keyword>
<dbReference type="GO" id="GO:0004386">
    <property type="term" value="F:helicase activity"/>
    <property type="evidence" value="ECO:0007669"/>
    <property type="project" value="UniProtKB-KW"/>
</dbReference>
<evidence type="ECO:0000313" key="11">
    <source>
        <dbReference type="EMBL" id="BEQ14982.1"/>
    </source>
</evidence>
<evidence type="ECO:0000256" key="9">
    <source>
        <dbReference type="ARBA" id="ARBA00023204"/>
    </source>
</evidence>
<dbReference type="InterPro" id="IPR011604">
    <property type="entry name" value="PDDEXK-like_dom_sf"/>
</dbReference>
<keyword evidence="6" id="KW-0269">Exonuclease</keyword>
<organism evidence="11 12">
    <name type="scientific">Desulfoferula mesophila</name>
    <dbReference type="NCBI Taxonomy" id="3058419"/>
    <lineage>
        <taxon>Bacteria</taxon>
        <taxon>Pseudomonadati</taxon>
        <taxon>Thermodesulfobacteriota</taxon>
        <taxon>Desulfarculia</taxon>
        <taxon>Desulfarculales</taxon>
        <taxon>Desulfarculaceae</taxon>
        <taxon>Desulfoferula</taxon>
    </lineage>
</organism>
<reference evidence="12" key="1">
    <citation type="journal article" date="2023" name="Arch. Microbiol.">
        <title>Desulfoferula mesophilus gen. nov. sp. nov., a mesophilic sulfate-reducing bacterium isolated from a brackish lake sediment.</title>
        <authorList>
            <person name="Watanabe T."/>
            <person name="Yabe T."/>
            <person name="Tsuji J.M."/>
            <person name="Fukui M."/>
        </authorList>
    </citation>
    <scope>NUCLEOTIDE SEQUENCE [LARGE SCALE GENOMIC DNA]</scope>
    <source>
        <strain evidence="12">12FAK</strain>
    </source>
</reference>
<keyword evidence="8" id="KW-0238">DNA-binding</keyword>
<evidence type="ECO:0000256" key="2">
    <source>
        <dbReference type="ARBA" id="ARBA00022741"/>
    </source>
</evidence>
<dbReference type="InterPro" id="IPR038726">
    <property type="entry name" value="PDDEXK_AddAB-type"/>
</dbReference>
<dbReference type="GO" id="GO:0006281">
    <property type="term" value="P:DNA repair"/>
    <property type="evidence" value="ECO:0007669"/>
    <property type="project" value="UniProtKB-KW"/>
</dbReference>
<dbReference type="Pfam" id="PF12705">
    <property type="entry name" value="PDDEXK_1"/>
    <property type="match status" value="1"/>
</dbReference>
<dbReference type="Gene3D" id="3.40.50.300">
    <property type="entry name" value="P-loop containing nucleotide triphosphate hydrolases"/>
    <property type="match status" value="1"/>
</dbReference>
<dbReference type="GO" id="GO:0005524">
    <property type="term" value="F:ATP binding"/>
    <property type="evidence" value="ECO:0007669"/>
    <property type="project" value="UniProtKB-KW"/>
</dbReference>
<dbReference type="PANTHER" id="PTHR30591">
    <property type="entry name" value="RECBCD ENZYME SUBUNIT RECC"/>
    <property type="match status" value="1"/>
</dbReference>
<gene>
    <name evidence="11" type="ORF">FAK_20480</name>
</gene>
<keyword evidence="2" id="KW-0547">Nucleotide-binding</keyword>
<dbReference type="Gene3D" id="3.90.320.10">
    <property type="match status" value="1"/>
</dbReference>
<keyword evidence="4" id="KW-0378">Hydrolase</keyword>
<dbReference type="KEGG" id="dmp:FAK_20480"/>
<sequence>MSLPSAQVWPTGQAMDQALSRSAAEAPGGLLLGGGGHYTFQGKKALLPLLWSQLPPSLRRDHPLAELSGPVLVQKLLAELGSRTAALTGIFRGRRFPHRLWRLLVGLKAARLQPRDIAALTGPGGERRLALAALLEAYSRELAQRGLADEADQLNAVEEHLAQGGGFPVLEGLSSLEVRDALWLRPSELRLVRALSRVMPVRVSFALAPPVGRESEVFRLLEATATSLETEAGRLEVAWADLPGEGGPLAGLALGEGTAEADGAALQLVRAPGRYAEVEALVGRARDLVDKGVPPQEIVLVFPDLSLYGQMASDVAARLGLPLSFRRSEPLGGTPLAQAVVGLLSLPQQGYPRAELAQVWKSPYLSAALSRHLQVPQPPNPARRLAQVLYVDAQETPVREWLLRAAERMQGASAQETRDLAAACGGLTAWLADLDRPQGLAEYCGRVESLLEALRPTQEMIAGLSAGRWTALALARDLAAWEGMKRAVRGLAQAAEQVGADAAQNPGRLLALLEQALEQQDAGAGLGARGGVRVLRLEDAQGLSPAYCLAGGLNLEEFPARPADIRLLDGAERLALGRKAGLPVWRTEEEEYGGQELRLLLLLGSARAGVTLSCCAADLDGSPRNPSLLLTRLADRLGRQDELKAPPGSVFGEVPPLAQCRDARSLWSALSRDLLRPCLSPKPEESAAQAILHELAQSDDNAQAWRSLAARARVEEHRQRLETLPPEARLPLAGPYDGLLLGHAAQEFLAALLVDPARRTLSPSALEGYVACPMQWFLARILGLDEPREPGWDLERSEEGTWVHDTLARFFAPQEFDPSWDEAAQRQRLARCLAQAMQERAGHDLVRQARQGVLDHTLATVVAREMEAMGGVRPSRVEASFGGKDSSAPPLAVPLDQGEPLFLTGRLDRLDQGPGALRVVDYKHAGQKNRISDPLKEEALGVGAFQMPVYLAAARESWGQADDALMARVVPTRKMEQQPATRDFPPGSPFLSLDWATRQELAASAEPNLFNAVAELWGRLEGGQFMPLPEQGPCDFCAMGGVCRARVNAAAALNGEAS</sequence>
<evidence type="ECO:0000256" key="5">
    <source>
        <dbReference type="ARBA" id="ARBA00022806"/>
    </source>
</evidence>
<evidence type="ECO:0000256" key="1">
    <source>
        <dbReference type="ARBA" id="ARBA00022722"/>
    </source>
</evidence>
<dbReference type="GO" id="GO:0004527">
    <property type="term" value="F:exonuclease activity"/>
    <property type="evidence" value="ECO:0007669"/>
    <property type="project" value="UniProtKB-KW"/>
</dbReference>
<dbReference type="AlphaFoldDB" id="A0AAU9F331"/>
<accession>A0AAU9F331</accession>
<evidence type="ECO:0000259" key="10">
    <source>
        <dbReference type="Pfam" id="PF12705"/>
    </source>
</evidence>
<keyword evidence="1" id="KW-0540">Nuclease</keyword>
<keyword evidence="12" id="KW-1185">Reference proteome</keyword>
<dbReference type="PANTHER" id="PTHR30591:SF1">
    <property type="entry name" value="RECBCD ENZYME SUBUNIT RECC"/>
    <property type="match status" value="1"/>
</dbReference>
<dbReference type="GO" id="GO:0003677">
    <property type="term" value="F:DNA binding"/>
    <property type="evidence" value="ECO:0007669"/>
    <property type="project" value="UniProtKB-KW"/>
</dbReference>
<dbReference type="RefSeq" id="WP_338598749.1">
    <property type="nucleotide sequence ID" value="NZ_AP028679.1"/>
</dbReference>
<protein>
    <recommendedName>
        <fullName evidence="10">PD-(D/E)XK endonuclease-like domain-containing protein</fullName>
    </recommendedName>
</protein>
<evidence type="ECO:0000256" key="4">
    <source>
        <dbReference type="ARBA" id="ARBA00022801"/>
    </source>
</evidence>
<evidence type="ECO:0000313" key="12">
    <source>
        <dbReference type="Proteomes" id="UP001366166"/>
    </source>
</evidence>
<keyword evidence="9" id="KW-0234">DNA repair</keyword>
<keyword evidence="3" id="KW-0227">DNA damage</keyword>